<organism evidence="2 3">
    <name type="scientific">Phaseolus angularis</name>
    <name type="common">Azuki bean</name>
    <name type="synonym">Vigna angularis</name>
    <dbReference type="NCBI Taxonomy" id="3914"/>
    <lineage>
        <taxon>Eukaryota</taxon>
        <taxon>Viridiplantae</taxon>
        <taxon>Streptophyta</taxon>
        <taxon>Embryophyta</taxon>
        <taxon>Tracheophyta</taxon>
        <taxon>Spermatophyta</taxon>
        <taxon>Magnoliopsida</taxon>
        <taxon>eudicotyledons</taxon>
        <taxon>Gunneridae</taxon>
        <taxon>Pentapetalae</taxon>
        <taxon>rosids</taxon>
        <taxon>fabids</taxon>
        <taxon>Fabales</taxon>
        <taxon>Fabaceae</taxon>
        <taxon>Papilionoideae</taxon>
        <taxon>50 kb inversion clade</taxon>
        <taxon>NPAAA clade</taxon>
        <taxon>indigoferoid/millettioid clade</taxon>
        <taxon>Phaseoleae</taxon>
        <taxon>Vigna</taxon>
    </lineage>
</organism>
<dbReference type="Proteomes" id="UP000053144">
    <property type="component" value="Chromosome 9"/>
</dbReference>
<accession>A0A0L9V9I2</accession>
<gene>
    <name evidence="2" type="ORF">LR48_Vigan09g031200</name>
</gene>
<dbReference type="Gramene" id="KOM51653">
    <property type="protein sequence ID" value="KOM51653"/>
    <property type="gene ID" value="LR48_Vigan09g031200"/>
</dbReference>
<feature type="compositionally biased region" description="Basic and acidic residues" evidence="1">
    <location>
        <begin position="140"/>
        <end position="155"/>
    </location>
</feature>
<feature type="region of interest" description="Disordered" evidence="1">
    <location>
        <begin position="78"/>
        <end position="155"/>
    </location>
</feature>
<sequence>MMQNPYQWFQLCSNAVTKDAASIRPSDVRPSRRANQWRSSVLRRKTMNSGCAFAEQAHKRPSNEGPGRTFFVNEHTRQAHGRPLTQDGRSEIDSVSPLNVRSEDGRRTFEVNQRTRHAHGRPLTQDGRSEIDSVSPLNVRSEDGRSRSHRTDVRGKLSVSEKDLCHFENTVCLRKFSK</sequence>
<dbReference type="EMBL" id="CM003379">
    <property type="protein sequence ID" value="KOM51653.1"/>
    <property type="molecule type" value="Genomic_DNA"/>
</dbReference>
<evidence type="ECO:0000313" key="2">
    <source>
        <dbReference type="EMBL" id="KOM51653.1"/>
    </source>
</evidence>
<dbReference type="AlphaFoldDB" id="A0A0L9V9I2"/>
<proteinExistence type="predicted"/>
<protein>
    <submittedName>
        <fullName evidence="2">Uncharacterized protein</fullName>
    </submittedName>
</protein>
<evidence type="ECO:0000313" key="3">
    <source>
        <dbReference type="Proteomes" id="UP000053144"/>
    </source>
</evidence>
<evidence type="ECO:0000256" key="1">
    <source>
        <dbReference type="SAM" id="MobiDB-lite"/>
    </source>
</evidence>
<name>A0A0L9V9I2_PHAAN</name>
<reference evidence="3" key="1">
    <citation type="journal article" date="2015" name="Proc. Natl. Acad. Sci. U.S.A.">
        <title>Genome sequencing of adzuki bean (Vigna angularis) provides insight into high starch and low fat accumulation and domestication.</title>
        <authorList>
            <person name="Yang K."/>
            <person name="Tian Z."/>
            <person name="Chen C."/>
            <person name="Luo L."/>
            <person name="Zhao B."/>
            <person name="Wang Z."/>
            <person name="Yu L."/>
            <person name="Li Y."/>
            <person name="Sun Y."/>
            <person name="Li W."/>
            <person name="Chen Y."/>
            <person name="Li Y."/>
            <person name="Zhang Y."/>
            <person name="Ai D."/>
            <person name="Zhao J."/>
            <person name="Shang C."/>
            <person name="Ma Y."/>
            <person name="Wu B."/>
            <person name="Wang M."/>
            <person name="Gao L."/>
            <person name="Sun D."/>
            <person name="Zhang P."/>
            <person name="Guo F."/>
            <person name="Wang W."/>
            <person name="Li Y."/>
            <person name="Wang J."/>
            <person name="Varshney R.K."/>
            <person name="Wang J."/>
            <person name="Ling H.Q."/>
            <person name="Wan P."/>
        </authorList>
    </citation>
    <scope>NUCLEOTIDE SEQUENCE</scope>
    <source>
        <strain evidence="3">cv. Jingnong 6</strain>
    </source>
</reference>